<dbReference type="Proteomes" id="UP001187192">
    <property type="component" value="Unassembled WGS sequence"/>
</dbReference>
<sequence length="80" mass="9061">MIETIKEPVAIMDFAAVQKTAYDQEGYCAALSIAAAKISPSDQVLFQFFHETAHKNERTNRTAYRVDPFHNSQEIIILLC</sequence>
<name>A0AA88J945_FICCA</name>
<evidence type="ECO:0000313" key="1">
    <source>
        <dbReference type="EMBL" id="GMN68523.1"/>
    </source>
</evidence>
<gene>
    <name evidence="1" type="ORF">TIFTF001_037579</name>
</gene>
<dbReference type="AlphaFoldDB" id="A0AA88J945"/>
<proteinExistence type="predicted"/>
<organism evidence="1 2">
    <name type="scientific">Ficus carica</name>
    <name type="common">Common fig</name>
    <dbReference type="NCBI Taxonomy" id="3494"/>
    <lineage>
        <taxon>Eukaryota</taxon>
        <taxon>Viridiplantae</taxon>
        <taxon>Streptophyta</taxon>
        <taxon>Embryophyta</taxon>
        <taxon>Tracheophyta</taxon>
        <taxon>Spermatophyta</taxon>
        <taxon>Magnoliopsida</taxon>
        <taxon>eudicotyledons</taxon>
        <taxon>Gunneridae</taxon>
        <taxon>Pentapetalae</taxon>
        <taxon>rosids</taxon>
        <taxon>fabids</taxon>
        <taxon>Rosales</taxon>
        <taxon>Moraceae</taxon>
        <taxon>Ficeae</taxon>
        <taxon>Ficus</taxon>
    </lineage>
</organism>
<protein>
    <submittedName>
        <fullName evidence="1">Uncharacterized protein</fullName>
    </submittedName>
</protein>
<evidence type="ECO:0000313" key="2">
    <source>
        <dbReference type="Proteomes" id="UP001187192"/>
    </source>
</evidence>
<dbReference type="Gramene" id="FCD_00034744-RA">
    <property type="protein sequence ID" value="FCD_00034744-RA:cds"/>
    <property type="gene ID" value="FCD_00034744"/>
</dbReference>
<dbReference type="EMBL" id="BTGU01000635">
    <property type="protein sequence ID" value="GMN68523.1"/>
    <property type="molecule type" value="Genomic_DNA"/>
</dbReference>
<keyword evidence="2" id="KW-1185">Reference proteome</keyword>
<comment type="caution">
    <text evidence="1">The sequence shown here is derived from an EMBL/GenBank/DDBJ whole genome shotgun (WGS) entry which is preliminary data.</text>
</comment>
<accession>A0AA88J945</accession>
<reference evidence="1" key="1">
    <citation type="submission" date="2023-07" db="EMBL/GenBank/DDBJ databases">
        <title>draft genome sequence of fig (Ficus carica).</title>
        <authorList>
            <person name="Takahashi T."/>
            <person name="Nishimura K."/>
        </authorList>
    </citation>
    <scope>NUCLEOTIDE SEQUENCE</scope>
</reference>